<dbReference type="PANTHER" id="PTHR23150:SF19">
    <property type="entry name" value="FORMYLGLYCINE-GENERATING ENZYME"/>
    <property type="match status" value="1"/>
</dbReference>
<sequence length="361" mass="40636">MNMIYCLNPDCLHPNPDNFKYCQKCGSKLVLTERYIPRSIKPSSPPSIQTPPPSRPSIQAQTPSSPSIQTQSFEFDTATITVISKSFLGIVKSYEINRSRRSGEFFTENLGNGVVLDMVKIPGGKFLMGSPENEPKRFENESPQHSVTIQPFFTGKFTITQAQWAAVAAFDKVKIDLNPDPSNFKGANRPVESVSWNHAVEFCARISQKTGKTYRLPSEAEWEYACRAGTTTPFYFGETLTTDLANYDGNYTYGSAPKGEYRKQTTDVGKFSANPFGLYDMCGNIWEWCQDEWHKNYDNAPADARVWLIKNDNPFRLLRGGSWYDFPGDCRSAYRNNLYPDLAYGTFGFRVVCGCGAARTL</sequence>
<dbReference type="InterPro" id="IPR051043">
    <property type="entry name" value="Sulfatase_Mod_Factor_Kinase"/>
</dbReference>
<dbReference type="GO" id="GO:0120147">
    <property type="term" value="F:formylglycine-generating oxidase activity"/>
    <property type="evidence" value="ECO:0007669"/>
    <property type="project" value="TreeGrafter"/>
</dbReference>
<proteinExistence type="predicted"/>
<evidence type="ECO:0000313" key="4">
    <source>
        <dbReference type="Proteomes" id="UP000076555"/>
    </source>
</evidence>
<dbReference type="InterPro" id="IPR016187">
    <property type="entry name" value="CTDL_fold"/>
</dbReference>
<evidence type="ECO:0000256" key="1">
    <source>
        <dbReference type="SAM" id="MobiDB-lite"/>
    </source>
</evidence>
<dbReference type="InterPro" id="IPR042095">
    <property type="entry name" value="SUMF_sf"/>
</dbReference>
<dbReference type="OrthoDB" id="9768004at2"/>
<name>A0A166JY06_NODSP</name>
<dbReference type="Gene3D" id="3.90.1580.10">
    <property type="entry name" value="paralog of FGE (formylglycine-generating enzyme)"/>
    <property type="match status" value="1"/>
</dbReference>
<gene>
    <name evidence="3" type="ORF">A2T98_08260</name>
</gene>
<dbReference type="PANTHER" id="PTHR23150">
    <property type="entry name" value="SULFATASE MODIFYING FACTOR 1, 2"/>
    <property type="match status" value="1"/>
</dbReference>
<feature type="domain" description="Sulfatase-modifying factor enzyme-like" evidence="2">
    <location>
        <begin position="117"/>
        <end position="352"/>
    </location>
</feature>
<feature type="compositionally biased region" description="Low complexity" evidence="1">
    <location>
        <begin position="56"/>
        <end position="69"/>
    </location>
</feature>
<feature type="compositionally biased region" description="Pro residues" evidence="1">
    <location>
        <begin position="43"/>
        <end position="55"/>
    </location>
</feature>
<evidence type="ECO:0000313" key="3">
    <source>
        <dbReference type="EMBL" id="KZL50297.1"/>
    </source>
</evidence>
<feature type="region of interest" description="Disordered" evidence="1">
    <location>
        <begin position="38"/>
        <end position="69"/>
    </location>
</feature>
<dbReference type="Proteomes" id="UP000076555">
    <property type="component" value="Unassembled WGS sequence"/>
</dbReference>
<organism evidence="3 4">
    <name type="scientific">Nodularia spumigena CENA596</name>
    <dbReference type="NCBI Taxonomy" id="1819295"/>
    <lineage>
        <taxon>Bacteria</taxon>
        <taxon>Bacillati</taxon>
        <taxon>Cyanobacteriota</taxon>
        <taxon>Cyanophyceae</taxon>
        <taxon>Nostocales</taxon>
        <taxon>Nodulariaceae</taxon>
        <taxon>Nodularia</taxon>
    </lineage>
</organism>
<reference evidence="3 4" key="1">
    <citation type="submission" date="2016-04" db="EMBL/GenBank/DDBJ databases">
        <title>Draft Genome Assembly of the Bloom-forming Cyanobacterium Nodularia spumigena Strain CENA596 in Shrimp Production Ponds.</title>
        <authorList>
            <person name="Popin R.V."/>
            <person name="Rigonato J."/>
            <person name="Abreu V.A."/>
            <person name="Andreote A.P."/>
            <person name="Silveira S.B."/>
            <person name="Odebrecht C."/>
            <person name="Fiore M.F."/>
        </authorList>
    </citation>
    <scope>NUCLEOTIDE SEQUENCE [LARGE SCALE GENOMIC DNA]</scope>
    <source>
        <strain evidence="3 4">CENA596</strain>
    </source>
</reference>
<dbReference type="NCBIfam" id="NF045510">
    <property type="entry name" value="4Cys_prefix_kin"/>
    <property type="match status" value="1"/>
</dbReference>
<accession>A0A166JY06</accession>
<comment type="caution">
    <text evidence="3">The sequence shown here is derived from an EMBL/GenBank/DDBJ whole genome shotgun (WGS) entry which is preliminary data.</text>
</comment>
<dbReference type="SUPFAM" id="SSF56436">
    <property type="entry name" value="C-type lectin-like"/>
    <property type="match status" value="1"/>
</dbReference>
<evidence type="ECO:0000259" key="2">
    <source>
        <dbReference type="Pfam" id="PF03781"/>
    </source>
</evidence>
<dbReference type="AlphaFoldDB" id="A0A166JY06"/>
<dbReference type="InterPro" id="IPR005532">
    <property type="entry name" value="SUMF_dom"/>
</dbReference>
<dbReference type="Pfam" id="PF03781">
    <property type="entry name" value="FGE-sulfatase"/>
    <property type="match status" value="1"/>
</dbReference>
<protein>
    <submittedName>
        <fullName evidence="3">Sulfatase-modifying factor protein</fullName>
    </submittedName>
</protein>
<dbReference type="EMBL" id="LWAJ01000097">
    <property type="protein sequence ID" value="KZL50297.1"/>
    <property type="molecule type" value="Genomic_DNA"/>
</dbReference>